<feature type="transmembrane region" description="Helical" evidence="12">
    <location>
        <begin position="386"/>
        <end position="405"/>
    </location>
</feature>
<reference evidence="13 14" key="1">
    <citation type="submission" date="2023-11" db="EMBL/GenBank/DDBJ databases">
        <title>Plant-associative lifestyle of Vibrio porteresiae and its evolutionary dynamics.</title>
        <authorList>
            <person name="Rameshkumar N."/>
            <person name="Kirti K."/>
        </authorList>
    </citation>
    <scope>NUCLEOTIDE SEQUENCE [LARGE SCALE GENOMIC DNA]</scope>
    <source>
        <strain evidence="13 14">MSSRF7</strain>
    </source>
</reference>
<feature type="transmembrane region" description="Helical" evidence="12">
    <location>
        <begin position="229"/>
        <end position="246"/>
    </location>
</feature>
<evidence type="ECO:0000256" key="6">
    <source>
        <dbReference type="ARBA" id="ARBA00022475"/>
    </source>
</evidence>
<evidence type="ECO:0000256" key="3">
    <source>
        <dbReference type="ARBA" id="ARBA00013489"/>
    </source>
</evidence>
<keyword evidence="9 12" id="KW-0472">Membrane</keyword>
<dbReference type="EMBL" id="JAWRCP010000001">
    <property type="protein sequence ID" value="MDW6091947.1"/>
    <property type="molecule type" value="Genomic_DNA"/>
</dbReference>
<dbReference type="PANTHER" id="PTHR43823">
    <property type="entry name" value="SPORULATION PROTEIN YKVU"/>
    <property type="match status" value="1"/>
</dbReference>
<organism evidence="13 14">
    <name type="scientific">Vibrio rhizosphaerae</name>
    <dbReference type="NCBI Taxonomy" id="398736"/>
    <lineage>
        <taxon>Bacteria</taxon>
        <taxon>Pseudomonadati</taxon>
        <taxon>Pseudomonadota</taxon>
        <taxon>Gammaproteobacteria</taxon>
        <taxon>Vibrionales</taxon>
        <taxon>Vibrionaceae</taxon>
        <taxon>Vibrio</taxon>
    </lineage>
</organism>
<dbReference type="Proteomes" id="UP001279860">
    <property type="component" value="Unassembled WGS sequence"/>
</dbReference>
<keyword evidence="7 12" id="KW-0812">Transmembrane</keyword>
<keyword evidence="6" id="KW-1003">Cell membrane</keyword>
<proteinExistence type="inferred from homology"/>
<keyword evidence="14" id="KW-1185">Reference proteome</keyword>
<evidence type="ECO:0000256" key="2">
    <source>
        <dbReference type="ARBA" id="ARBA00008417"/>
    </source>
</evidence>
<keyword evidence="10" id="KW-0046">Antibiotic resistance</keyword>
<dbReference type="PANTHER" id="PTHR43823:SF3">
    <property type="entry name" value="MULTIDRUG EXPORT PROTEIN MEPA"/>
    <property type="match status" value="1"/>
</dbReference>
<name>A0ABU4IS51_9VIBR</name>
<evidence type="ECO:0000256" key="4">
    <source>
        <dbReference type="ARBA" id="ARBA00022106"/>
    </source>
</evidence>
<dbReference type="InterPro" id="IPR045070">
    <property type="entry name" value="MATE_MepA-like"/>
</dbReference>
<feature type="transmembrane region" description="Helical" evidence="12">
    <location>
        <begin position="352"/>
        <end position="374"/>
    </location>
</feature>
<dbReference type="NCBIfam" id="NF007130">
    <property type="entry name" value="PRK09575.1"/>
    <property type="match status" value="1"/>
</dbReference>
<evidence type="ECO:0000256" key="1">
    <source>
        <dbReference type="ARBA" id="ARBA00004429"/>
    </source>
</evidence>
<evidence type="ECO:0000256" key="12">
    <source>
        <dbReference type="SAM" id="Phobius"/>
    </source>
</evidence>
<evidence type="ECO:0000256" key="5">
    <source>
        <dbReference type="ARBA" id="ARBA00022448"/>
    </source>
</evidence>
<dbReference type="Pfam" id="PF01554">
    <property type="entry name" value="MatE"/>
    <property type="match status" value="2"/>
</dbReference>
<feature type="transmembrane region" description="Helical" evidence="12">
    <location>
        <begin position="258"/>
        <end position="281"/>
    </location>
</feature>
<keyword evidence="8 12" id="KW-1133">Transmembrane helix</keyword>
<feature type="transmembrane region" description="Helical" evidence="12">
    <location>
        <begin position="411"/>
        <end position="430"/>
    </location>
</feature>
<feature type="transmembrane region" description="Helical" evidence="12">
    <location>
        <begin position="86"/>
        <end position="109"/>
    </location>
</feature>
<accession>A0ABU4IS51</accession>
<evidence type="ECO:0000313" key="13">
    <source>
        <dbReference type="EMBL" id="MDW6091947.1"/>
    </source>
</evidence>
<feature type="transmembrane region" description="Helical" evidence="12">
    <location>
        <begin position="161"/>
        <end position="181"/>
    </location>
</feature>
<evidence type="ECO:0000256" key="10">
    <source>
        <dbReference type="ARBA" id="ARBA00023251"/>
    </source>
</evidence>
<gene>
    <name evidence="13" type="ORF">SBX64_05230</name>
</gene>
<evidence type="ECO:0000313" key="14">
    <source>
        <dbReference type="Proteomes" id="UP001279860"/>
    </source>
</evidence>
<feature type="transmembrane region" description="Helical" evidence="12">
    <location>
        <begin position="49"/>
        <end position="74"/>
    </location>
</feature>
<protein>
    <recommendedName>
        <fullName evidence="4">Multidrug export protein MepA</fullName>
    </recommendedName>
    <alternativeName>
        <fullName evidence="3">Multidrug resistance protein NorM</fullName>
    </alternativeName>
    <alternativeName>
        <fullName evidence="11">Na(+)/drug antiporter</fullName>
    </alternativeName>
</protein>
<evidence type="ECO:0000256" key="9">
    <source>
        <dbReference type="ARBA" id="ARBA00023136"/>
    </source>
</evidence>
<dbReference type="InterPro" id="IPR051327">
    <property type="entry name" value="MATE_MepA_subfamily"/>
</dbReference>
<sequence>MQLSIYSQYFRYAIPTVAAMLVNGVYQLIDGIFIGQYLGVDGLAGINIAWTMIGFLVGIGLMVGVGTGAITSIYKGQKNISAARQTISTGLILLVLLSVLLSVGLWHFMVDILNWQTHDPHVFAMAMQYMQVVLFTSCFTLASTAFPFLMRNDDSPALATYLMIIGGCLNIVFDYLFIVVWEMGLQGAAIATAISQGVVTIAGLSYFFSPAASLRLTLADLRFFRWQDIRQIVLVGLSSFFMYLYWSVMVALHNSQFAIYGGTTALGAYTILGYVVTFYYLTVEGFASGMQPLVSFNYGAKQWHNIKQLLWLAMGLSVSFGVIVTLVMNLYPHDIIAIFNRDNAELSDYATYGIRLHFIALFLDGFIVVASAFYQSINRGKKAIGIALGNILIQPPFLFLLPLSWGLTGVWLAFPISNIVLSSVVLVILYKDIRRLFYSAA</sequence>
<dbReference type="CDD" id="cd13143">
    <property type="entry name" value="MATE_MepA_like"/>
    <property type="match status" value="1"/>
</dbReference>
<feature type="transmembrane region" description="Helical" evidence="12">
    <location>
        <begin position="309"/>
        <end position="332"/>
    </location>
</feature>
<feature type="transmembrane region" description="Helical" evidence="12">
    <location>
        <begin position="187"/>
        <end position="208"/>
    </location>
</feature>
<comment type="caution">
    <text evidence="13">The sequence shown here is derived from an EMBL/GenBank/DDBJ whole genome shotgun (WGS) entry which is preliminary data.</text>
</comment>
<dbReference type="PIRSF" id="PIRSF006603">
    <property type="entry name" value="DinF"/>
    <property type="match status" value="1"/>
</dbReference>
<dbReference type="RefSeq" id="WP_318584475.1">
    <property type="nucleotide sequence ID" value="NZ_JAWRCP010000001.1"/>
</dbReference>
<dbReference type="NCBIfam" id="TIGR00797">
    <property type="entry name" value="matE"/>
    <property type="match status" value="1"/>
</dbReference>
<dbReference type="InterPro" id="IPR002528">
    <property type="entry name" value="MATE_fam"/>
</dbReference>
<comment type="similarity">
    <text evidence="2">Belongs to the multi antimicrobial extrusion (MATE) (TC 2.A.66.1) family. MepA subfamily.</text>
</comment>
<feature type="transmembrane region" description="Helical" evidence="12">
    <location>
        <begin position="129"/>
        <end position="149"/>
    </location>
</feature>
<feature type="transmembrane region" description="Helical" evidence="12">
    <location>
        <begin position="12"/>
        <end position="29"/>
    </location>
</feature>
<comment type="subcellular location">
    <subcellularLocation>
        <location evidence="1">Cell inner membrane</location>
        <topology evidence="1">Multi-pass membrane protein</topology>
    </subcellularLocation>
</comment>
<dbReference type="InterPro" id="IPR048279">
    <property type="entry name" value="MdtK-like"/>
</dbReference>
<keyword evidence="5" id="KW-0813">Transport</keyword>
<evidence type="ECO:0000256" key="7">
    <source>
        <dbReference type="ARBA" id="ARBA00022692"/>
    </source>
</evidence>
<evidence type="ECO:0000256" key="8">
    <source>
        <dbReference type="ARBA" id="ARBA00022989"/>
    </source>
</evidence>
<evidence type="ECO:0000256" key="11">
    <source>
        <dbReference type="ARBA" id="ARBA00030855"/>
    </source>
</evidence>